<organism evidence="1">
    <name type="scientific">Uncultured archaeon GZfos26G2</name>
    <dbReference type="NCBI Taxonomy" id="3386331"/>
    <lineage>
        <taxon>Archaea</taxon>
        <taxon>Methanobacteriati</taxon>
        <taxon>Methanobacteriota</taxon>
        <taxon>Stenosarchaea group</taxon>
        <taxon>Methanomicrobia</taxon>
        <taxon>Candidatus Methanophagales</taxon>
        <taxon>Candidatus Methanophagaceae</taxon>
        <taxon>Candidatus Methanophaga</taxon>
    </lineage>
</organism>
<dbReference type="AlphaFoldDB" id="Q64B04"/>
<gene>
    <name evidence="1" type="ORF">GZ28B8_19</name>
</gene>
<proteinExistence type="predicted"/>
<accession>Q64B04</accession>
<evidence type="ECO:0008006" key="2">
    <source>
        <dbReference type="Google" id="ProtNLM"/>
    </source>
</evidence>
<reference evidence="1" key="2">
    <citation type="submission" date="2004-08" db="EMBL/GenBank/DDBJ databases">
        <authorList>
            <person name="Putnam N."/>
            <person name="Detter J.C."/>
            <person name="Richardson P.M."/>
            <person name="Rokhsar D."/>
        </authorList>
    </citation>
    <scope>NUCLEOTIDE SEQUENCE</scope>
</reference>
<reference evidence="1" key="1">
    <citation type="journal article" date="2004" name="Science">
        <title>Reverse methanogenesis: testing the hypothesis with environmental genomics.</title>
        <authorList>
            <person name="Hallam S.J."/>
            <person name="Putnam N."/>
            <person name="Preston C.M."/>
            <person name="Detter J.C."/>
            <person name="Rokhsar D."/>
            <person name="Richardson P.M."/>
            <person name="DeLong E.F."/>
        </authorList>
    </citation>
    <scope>NUCLEOTIDE SEQUENCE</scope>
</reference>
<evidence type="ECO:0000313" key="1">
    <source>
        <dbReference type="EMBL" id="AAU83423.1"/>
    </source>
</evidence>
<name>Q64B04_UNCAG</name>
<dbReference type="EMBL" id="AY714849">
    <property type="protein sequence ID" value="AAU83423.1"/>
    <property type="molecule type" value="Genomic_DNA"/>
</dbReference>
<protein>
    <recommendedName>
        <fullName evidence="2">PIN domain-containing protein</fullName>
    </recommendedName>
</protein>
<sequence length="211" mass="24438">MGSGAEAQKRVIYDTNLIIYYCFMHEEKIKGRRVFIRVMGFTNRIQRLTEQFVTDGFEIETISGVIGEIFDKGIAKIVDEFCDDPQTKSLIGLPERVKISSRIRLRLARKTEEKIKRLQNKAWFKVIDYHPDEREIRAVKDFYLSLNGTLKMEEHKRKKRTRVPYPSDIDMALLTYSKKTGAPIVTNDSDLTDFKEELEARGLCSGIIVVP</sequence>